<feature type="transmembrane region" description="Helical" evidence="1">
    <location>
        <begin position="21"/>
        <end position="42"/>
    </location>
</feature>
<sequence length="479" mass="54725">MRKNVIYLLARQLWKDAFRSKVMSIALGLMVFLLLFSTYSGWENYHDQNYTRHLVQDEVQESWENNPDKHPHRMAHYGSFALRIKHVLSIFDLGLENFVGNAVFLEAHKQNTVNFSEASMSTGLLRFGEVSLAMLLKVIIPLLIFYLGFATVARERENGTLKLLIGQGITRKEIVFGKWLGLYSLSLIFLSAIFLILLCFVLIESHDDMYSGSLLRYVLLLVSYLLFFAILSTITILVSAFSKTAKGALVKLLGIWLLFVIILPKSLQAIGYYLYPTPSKIEIETAVEHDLIQQGDSHNPDDPHFKALKDSVLLANNVAKVEDLPFNYGGFVMSQGEAMSTKVYLEHQDRLYQVYRKQNNLERLSAFVNPYTAIKNWSMAFSGTDFQSFLHFKAQAEAYRFNLAQEMNQLQMDFIPNKGKAGPNTISNKYWKEFPPFEYHFLNVSKVLSNEVTSIMALLLWSVLSVFGLLRISTNLKAI</sequence>
<dbReference type="Pfam" id="PF12679">
    <property type="entry name" value="ABC2_membrane_2"/>
    <property type="match status" value="1"/>
</dbReference>
<feature type="transmembrane region" description="Helical" evidence="1">
    <location>
        <begin position="253"/>
        <end position="275"/>
    </location>
</feature>
<keyword evidence="1" id="KW-1133">Transmembrane helix</keyword>
<reference evidence="2 3" key="1">
    <citation type="submission" date="2018-01" db="EMBL/GenBank/DDBJ databases">
        <title>Complete genome sequence of Flavivirga eckloniae ECD14 isolated from seaweed Ecklonia cava.</title>
        <authorList>
            <person name="Lee J.H."/>
            <person name="Baik K.S."/>
            <person name="Seong C.N."/>
        </authorList>
    </citation>
    <scope>NUCLEOTIDE SEQUENCE [LARGE SCALE GENOMIC DNA]</scope>
    <source>
        <strain evidence="2 3">ECD14</strain>
    </source>
</reference>
<keyword evidence="1" id="KW-0812">Transmembrane</keyword>
<feature type="transmembrane region" description="Helical" evidence="1">
    <location>
        <begin position="452"/>
        <end position="470"/>
    </location>
</feature>
<evidence type="ECO:0000313" key="3">
    <source>
        <dbReference type="Proteomes" id="UP000235826"/>
    </source>
</evidence>
<name>A0A2K9PJW8_9FLAO</name>
<dbReference type="Proteomes" id="UP000235826">
    <property type="component" value="Chromosome"/>
</dbReference>
<evidence type="ECO:0000313" key="2">
    <source>
        <dbReference type="EMBL" id="AUP77315.1"/>
    </source>
</evidence>
<dbReference type="EMBL" id="CP025791">
    <property type="protein sequence ID" value="AUP77315.1"/>
    <property type="molecule type" value="Genomic_DNA"/>
</dbReference>
<accession>A0A2K9PJW8</accession>
<dbReference type="AlphaFoldDB" id="A0A2K9PJW8"/>
<dbReference type="RefSeq" id="WP_102753975.1">
    <property type="nucleotide sequence ID" value="NZ_CP025791.1"/>
</dbReference>
<dbReference type="PANTHER" id="PTHR43471:SF1">
    <property type="entry name" value="ABC TRANSPORTER PERMEASE PROTEIN NOSY-RELATED"/>
    <property type="match status" value="1"/>
</dbReference>
<keyword evidence="1" id="KW-0472">Membrane</keyword>
<dbReference type="GO" id="GO:0140359">
    <property type="term" value="F:ABC-type transporter activity"/>
    <property type="evidence" value="ECO:0007669"/>
    <property type="project" value="InterPro"/>
</dbReference>
<feature type="transmembrane region" description="Helical" evidence="1">
    <location>
        <begin position="130"/>
        <end position="153"/>
    </location>
</feature>
<proteinExistence type="predicted"/>
<dbReference type="PANTHER" id="PTHR43471">
    <property type="entry name" value="ABC TRANSPORTER PERMEASE"/>
    <property type="match status" value="1"/>
</dbReference>
<dbReference type="KEGG" id="fek:C1H87_00705"/>
<dbReference type="GO" id="GO:0005886">
    <property type="term" value="C:plasma membrane"/>
    <property type="evidence" value="ECO:0007669"/>
    <property type="project" value="UniProtKB-SubCell"/>
</dbReference>
<feature type="transmembrane region" description="Helical" evidence="1">
    <location>
        <begin position="180"/>
        <end position="203"/>
    </location>
</feature>
<protein>
    <submittedName>
        <fullName evidence="2">ABC transporter permease</fullName>
    </submittedName>
</protein>
<evidence type="ECO:0000256" key="1">
    <source>
        <dbReference type="SAM" id="Phobius"/>
    </source>
</evidence>
<organism evidence="2 3">
    <name type="scientific">Flavivirga eckloniae</name>
    <dbReference type="NCBI Taxonomy" id="1803846"/>
    <lineage>
        <taxon>Bacteria</taxon>
        <taxon>Pseudomonadati</taxon>
        <taxon>Bacteroidota</taxon>
        <taxon>Flavobacteriia</taxon>
        <taxon>Flavobacteriales</taxon>
        <taxon>Flavobacteriaceae</taxon>
        <taxon>Flavivirga</taxon>
    </lineage>
</organism>
<gene>
    <name evidence="2" type="ORF">C1H87_00705</name>
</gene>
<feature type="transmembrane region" description="Helical" evidence="1">
    <location>
        <begin position="215"/>
        <end position="241"/>
    </location>
</feature>
<keyword evidence="3" id="KW-1185">Reference proteome</keyword>
<dbReference type="Pfam" id="PF12040">
    <property type="entry name" value="DUF3526"/>
    <property type="match status" value="1"/>
</dbReference>
<dbReference type="InterPro" id="IPR021913">
    <property type="entry name" value="DUF3526"/>
</dbReference>
<dbReference type="OrthoDB" id="184009at2"/>